<accession>A0A368V395</accession>
<evidence type="ECO:0000313" key="2">
    <source>
        <dbReference type="EMBL" id="RBP74076.1"/>
    </source>
</evidence>
<dbReference type="Proteomes" id="UP000253065">
    <property type="component" value="Unassembled WGS sequence"/>
</dbReference>
<gene>
    <name evidence="3" type="ORF">DET51_105201</name>
    <name evidence="2" type="ORF">DET64_105202</name>
</gene>
<comment type="caution">
    <text evidence="3">The sequence shown here is derived from an EMBL/GenBank/DDBJ whole genome shotgun (WGS) entry which is preliminary data.</text>
</comment>
<evidence type="ECO:0000313" key="3">
    <source>
        <dbReference type="EMBL" id="RCW34825.1"/>
    </source>
</evidence>
<name>A0A368V395_MARNT</name>
<evidence type="ECO:0000313" key="5">
    <source>
        <dbReference type="Proteomes" id="UP000253065"/>
    </source>
</evidence>
<protein>
    <submittedName>
        <fullName evidence="3">Uncharacterized protein</fullName>
    </submittedName>
</protein>
<dbReference type="RefSeq" id="WP_113879695.1">
    <property type="nucleotide sequence ID" value="NZ_QNSA01000005.1"/>
</dbReference>
<sequence>MATLTIPDNVPVAELKQALAAIGKGLQYRPEPERKPTPEDQPHGVHPRATDSQPVVRLADYNHHR</sequence>
<organism evidence="3 4">
    <name type="scientific">Marinobacter nauticus</name>
    <name type="common">Marinobacter hydrocarbonoclasticus</name>
    <name type="synonym">Marinobacter aquaeolei</name>
    <dbReference type="NCBI Taxonomy" id="2743"/>
    <lineage>
        <taxon>Bacteria</taxon>
        <taxon>Pseudomonadati</taxon>
        <taxon>Pseudomonadota</taxon>
        <taxon>Gammaproteobacteria</taxon>
        <taxon>Pseudomonadales</taxon>
        <taxon>Marinobacteraceae</taxon>
        <taxon>Marinobacter</taxon>
    </lineage>
</organism>
<dbReference type="EMBL" id="QPJB01000005">
    <property type="protein sequence ID" value="RCW34825.1"/>
    <property type="molecule type" value="Genomic_DNA"/>
</dbReference>
<keyword evidence="5" id="KW-1185">Reference proteome</keyword>
<dbReference type="AlphaFoldDB" id="A0A368V395"/>
<proteinExistence type="predicted"/>
<feature type="region of interest" description="Disordered" evidence="1">
    <location>
        <begin position="25"/>
        <end position="65"/>
    </location>
</feature>
<feature type="compositionally biased region" description="Basic and acidic residues" evidence="1">
    <location>
        <begin position="30"/>
        <end position="43"/>
    </location>
</feature>
<dbReference type="EMBL" id="QNSA01000005">
    <property type="protein sequence ID" value="RBP74076.1"/>
    <property type="molecule type" value="Genomic_DNA"/>
</dbReference>
<evidence type="ECO:0000256" key="1">
    <source>
        <dbReference type="SAM" id="MobiDB-lite"/>
    </source>
</evidence>
<evidence type="ECO:0000313" key="4">
    <source>
        <dbReference type="Proteomes" id="UP000252795"/>
    </source>
</evidence>
<reference evidence="3 4" key="1">
    <citation type="submission" date="2018-07" db="EMBL/GenBank/DDBJ databases">
        <title>Freshwater and sediment microbial communities from various areas in North America, analyzing microbe dynamics in response to fracking.</title>
        <authorList>
            <person name="Lamendella R."/>
        </authorList>
    </citation>
    <scope>NUCLEOTIDE SEQUENCE [LARGE SCALE GENOMIC DNA]</scope>
    <source>
        <strain evidence="3 4">114E</strain>
        <strain evidence="2 5">114E_o</strain>
    </source>
</reference>
<dbReference type="Proteomes" id="UP000252795">
    <property type="component" value="Unassembled WGS sequence"/>
</dbReference>